<evidence type="ECO:0000259" key="2">
    <source>
        <dbReference type="Pfam" id="PF17806"/>
    </source>
</evidence>
<name>A0A498R445_9FIRM</name>
<accession>A0A498R445</accession>
<reference evidence="3 4" key="1">
    <citation type="submission" date="2018-06" db="EMBL/GenBank/DDBJ databases">
        <authorList>
            <person name="Strepis N."/>
        </authorList>
    </citation>
    <scope>NUCLEOTIDE SEQUENCE [LARGE SCALE GENOMIC DNA]</scope>
    <source>
        <strain evidence="3">LUCI</strain>
    </source>
</reference>
<dbReference type="InterPro" id="IPR041854">
    <property type="entry name" value="BFD-like_2Fe2S-bd_dom_sf"/>
</dbReference>
<dbReference type="EMBL" id="UPPP01000061">
    <property type="protein sequence ID" value="VBB06194.1"/>
    <property type="molecule type" value="Genomic_DNA"/>
</dbReference>
<proteinExistence type="predicted"/>
<feature type="domain" description="SoxA A3" evidence="2">
    <location>
        <begin position="6"/>
        <end position="87"/>
    </location>
</feature>
<dbReference type="Pfam" id="PF17806">
    <property type="entry name" value="SO_alpha_A3"/>
    <property type="match status" value="1"/>
</dbReference>
<dbReference type="CDD" id="cd19946">
    <property type="entry name" value="GlpA-like_Fer2_BFD-like"/>
    <property type="match status" value="1"/>
</dbReference>
<protein>
    <recommendedName>
        <fullName evidence="2">SoxA A3 domain-containing protein</fullName>
    </recommendedName>
</protein>
<dbReference type="PANTHER" id="PTHR42949">
    <property type="entry name" value="ANAEROBIC GLYCEROL-3-PHOSPHATE DEHYDROGENASE SUBUNIT B"/>
    <property type="match status" value="1"/>
</dbReference>
<dbReference type="GO" id="GO:0016491">
    <property type="term" value="F:oxidoreductase activity"/>
    <property type="evidence" value="ECO:0007669"/>
    <property type="project" value="UniProtKB-KW"/>
</dbReference>
<evidence type="ECO:0000313" key="4">
    <source>
        <dbReference type="Proteomes" id="UP000277811"/>
    </source>
</evidence>
<sequence length="93" mass="10152">MKDDTIICRCEDVTLREIREAIRQGYHTIEEIKRFCRSGMGPCQGRTCTPLIAQEIARITGKPVAEIGLPTFRPPTAPIKLGALAAGGDPSDQ</sequence>
<dbReference type="AlphaFoldDB" id="A0A498R445"/>
<dbReference type="RefSeq" id="WP_122627137.1">
    <property type="nucleotide sequence ID" value="NZ_UPPP01000061.1"/>
</dbReference>
<dbReference type="Proteomes" id="UP000277811">
    <property type="component" value="Unassembled WGS sequence"/>
</dbReference>
<evidence type="ECO:0000256" key="1">
    <source>
        <dbReference type="ARBA" id="ARBA00023002"/>
    </source>
</evidence>
<organism evidence="3 4">
    <name type="scientific">Lucifera butyrica</name>
    <dbReference type="NCBI Taxonomy" id="1351585"/>
    <lineage>
        <taxon>Bacteria</taxon>
        <taxon>Bacillati</taxon>
        <taxon>Bacillota</taxon>
        <taxon>Negativicutes</taxon>
        <taxon>Veillonellales</taxon>
        <taxon>Veillonellaceae</taxon>
        <taxon>Lucifera</taxon>
    </lineage>
</organism>
<dbReference type="OrthoDB" id="9801699at2"/>
<gene>
    <name evidence="3" type="ORF">LUCI_1410</name>
</gene>
<dbReference type="InterPro" id="IPR041117">
    <property type="entry name" value="SoxA_A3"/>
</dbReference>
<dbReference type="Gene3D" id="1.10.10.1100">
    <property type="entry name" value="BFD-like [2Fe-2S]-binding domain"/>
    <property type="match status" value="1"/>
</dbReference>
<dbReference type="PANTHER" id="PTHR42949:SF3">
    <property type="entry name" value="ANAEROBIC GLYCEROL-3-PHOSPHATE DEHYDROGENASE SUBUNIT B"/>
    <property type="match status" value="1"/>
</dbReference>
<dbReference type="InterPro" id="IPR051691">
    <property type="entry name" value="Metab_Enz_Cyan_OpOx_G3PDH"/>
</dbReference>
<keyword evidence="1" id="KW-0560">Oxidoreductase</keyword>
<evidence type="ECO:0000313" key="3">
    <source>
        <dbReference type="EMBL" id="VBB06194.1"/>
    </source>
</evidence>
<keyword evidence="4" id="KW-1185">Reference proteome</keyword>